<organism evidence="2 4">
    <name type="scientific">Flavobacterium lindanitolerans</name>
    <dbReference type="NCBI Taxonomy" id="428988"/>
    <lineage>
        <taxon>Bacteria</taxon>
        <taxon>Pseudomonadati</taxon>
        <taxon>Bacteroidota</taxon>
        <taxon>Flavobacteriia</taxon>
        <taxon>Flavobacteriales</taxon>
        <taxon>Flavobacteriaceae</taxon>
        <taxon>Flavobacterium</taxon>
    </lineage>
</organism>
<proteinExistence type="predicted"/>
<comment type="caution">
    <text evidence="2">The sequence shown here is derived from an EMBL/GenBank/DDBJ whole genome shotgun (WGS) entry which is preliminary data.</text>
</comment>
<dbReference type="EMBL" id="PJND01000007">
    <property type="protein sequence ID" value="PKW30053.1"/>
    <property type="molecule type" value="Genomic_DNA"/>
</dbReference>
<evidence type="ECO:0000313" key="1">
    <source>
        <dbReference type="EMBL" id="PKW30053.1"/>
    </source>
</evidence>
<name>A0A497UID8_9FLAO</name>
<evidence type="ECO:0000313" key="3">
    <source>
        <dbReference type="Proteomes" id="UP000233767"/>
    </source>
</evidence>
<dbReference type="RefSeq" id="WP_101471775.1">
    <property type="nucleotide sequence ID" value="NZ_PJND01000007.1"/>
</dbReference>
<accession>A0A497UID8</accession>
<reference evidence="1 3" key="1">
    <citation type="submission" date="2017-12" db="EMBL/GenBank/DDBJ databases">
        <title>Genomic Encyclopedia of Type Strains, Phase III (KMG-III): the genomes of soil and plant-associated and newly described type strains.</title>
        <authorList>
            <person name="Whitman W."/>
        </authorList>
    </citation>
    <scope>NUCLEOTIDE SEQUENCE [LARGE SCALE GENOMIC DNA]</scope>
    <source>
        <strain evidence="1 3">IP-10</strain>
    </source>
</reference>
<dbReference type="Proteomes" id="UP000233767">
    <property type="component" value="Unassembled WGS sequence"/>
</dbReference>
<dbReference type="AlphaFoldDB" id="A0A497UID8"/>
<dbReference type="Proteomes" id="UP000275027">
    <property type="component" value="Unassembled WGS sequence"/>
</dbReference>
<evidence type="ECO:0000313" key="2">
    <source>
        <dbReference type="EMBL" id="RLJ24393.1"/>
    </source>
</evidence>
<dbReference type="EMBL" id="RCCB01000012">
    <property type="protein sequence ID" value="RLJ24393.1"/>
    <property type="molecule type" value="Genomic_DNA"/>
</dbReference>
<sequence length="163" mass="18841">MSSSHFFKVIVVVLFGLSFLSCKEKASISLLSVEFVKDGYFDMDVIINLKESYLLHNRYSVMPVGNHSLSPDVFKLSKEETDSLSVLYKAIKLTREKQQYIDKNMLLTYIEAVEGNEIIAQRKQNSKRTEEEKIFLKKILHLIAKKSKAPNAQHRMDKLIKEL</sequence>
<evidence type="ECO:0000313" key="4">
    <source>
        <dbReference type="Proteomes" id="UP000275027"/>
    </source>
</evidence>
<reference evidence="2 4" key="2">
    <citation type="submission" date="2018-10" db="EMBL/GenBank/DDBJ databases">
        <title>Genomic Encyclopedia of Archaeal and Bacterial Type Strains, Phase II (KMG-II): from individual species to whole genera.</title>
        <authorList>
            <person name="Goeker M."/>
        </authorList>
    </citation>
    <scope>NUCLEOTIDE SEQUENCE [LARGE SCALE GENOMIC DNA]</scope>
    <source>
        <strain evidence="2 4">DSM 21886</strain>
    </source>
</reference>
<keyword evidence="3" id="KW-1185">Reference proteome</keyword>
<gene>
    <name evidence="1" type="ORF">B0G92_1702</name>
    <name evidence="2" type="ORF">CLV50_2274</name>
</gene>
<protein>
    <submittedName>
        <fullName evidence="2">Uncharacterized protein</fullName>
    </submittedName>
</protein>